<reference evidence="1 2" key="1">
    <citation type="journal article" date="2012" name="Science">
        <title>The Paleozoic origin of enzymatic lignin decomposition reconstructed from 31 fungal genomes.</title>
        <authorList>
            <person name="Floudas D."/>
            <person name="Binder M."/>
            <person name="Riley R."/>
            <person name="Barry K."/>
            <person name="Blanchette R.A."/>
            <person name="Henrissat B."/>
            <person name="Martinez A.T."/>
            <person name="Otillar R."/>
            <person name="Spatafora J.W."/>
            <person name="Yadav J.S."/>
            <person name="Aerts A."/>
            <person name="Benoit I."/>
            <person name="Boyd A."/>
            <person name="Carlson A."/>
            <person name="Copeland A."/>
            <person name="Coutinho P.M."/>
            <person name="de Vries R.P."/>
            <person name="Ferreira P."/>
            <person name="Findley K."/>
            <person name="Foster B."/>
            <person name="Gaskell J."/>
            <person name="Glotzer D."/>
            <person name="Gorecki P."/>
            <person name="Heitman J."/>
            <person name="Hesse C."/>
            <person name="Hori C."/>
            <person name="Igarashi K."/>
            <person name="Jurgens J.A."/>
            <person name="Kallen N."/>
            <person name="Kersten P."/>
            <person name="Kohler A."/>
            <person name="Kuees U."/>
            <person name="Kumar T.K.A."/>
            <person name="Kuo A."/>
            <person name="LaButti K."/>
            <person name="Larrondo L.F."/>
            <person name="Lindquist E."/>
            <person name="Ling A."/>
            <person name="Lombard V."/>
            <person name="Lucas S."/>
            <person name="Lundell T."/>
            <person name="Martin R."/>
            <person name="McLaughlin D.J."/>
            <person name="Morgenstern I."/>
            <person name="Morin E."/>
            <person name="Murat C."/>
            <person name="Nagy L.G."/>
            <person name="Nolan M."/>
            <person name="Ohm R.A."/>
            <person name="Patyshakuliyeva A."/>
            <person name="Rokas A."/>
            <person name="Ruiz-Duenas F.J."/>
            <person name="Sabat G."/>
            <person name="Salamov A."/>
            <person name="Samejima M."/>
            <person name="Schmutz J."/>
            <person name="Slot J.C."/>
            <person name="St John F."/>
            <person name="Stenlid J."/>
            <person name="Sun H."/>
            <person name="Sun S."/>
            <person name="Syed K."/>
            <person name="Tsang A."/>
            <person name="Wiebenga A."/>
            <person name="Young D."/>
            <person name="Pisabarro A."/>
            <person name="Eastwood D.C."/>
            <person name="Martin F."/>
            <person name="Cullen D."/>
            <person name="Grigoriev I.V."/>
            <person name="Hibbett D.S."/>
        </authorList>
    </citation>
    <scope>NUCLEOTIDE SEQUENCE [LARGE SCALE GENOMIC DNA]</scope>
    <source>
        <strain evidence="1 2">MD-104</strain>
    </source>
</reference>
<evidence type="ECO:0000313" key="1">
    <source>
        <dbReference type="EMBL" id="PCH39743.1"/>
    </source>
</evidence>
<dbReference type="EMBL" id="KB468053">
    <property type="protein sequence ID" value="PCH39743.1"/>
    <property type="molecule type" value="Genomic_DNA"/>
</dbReference>
<gene>
    <name evidence="1" type="ORF">WOLCODRAFT_116116</name>
</gene>
<dbReference type="Gene3D" id="3.40.50.1820">
    <property type="entry name" value="alpha/beta hydrolase"/>
    <property type="match status" value="1"/>
</dbReference>
<proteinExistence type="predicted"/>
<organism evidence="1 2">
    <name type="scientific">Wolfiporia cocos (strain MD-104)</name>
    <name type="common">Brown rot fungus</name>
    <dbReference type="NCBI Taxonomy" id="742152"/>
    <lineage>
        <taxon>Eukaryota</taxon>
        <taxon>Fungi</taxon>
        <taxon>Dikarya</taxon>
        <taxon>Basidiomycota</taxon>
        <taxon>Agaricomycotina</taxon>
        <taxon>Agaricomycetes</taxon>
        <taxon>Polyporales</taxon>
        <taxon>Phaeolaceae</taxon>
        <taxon>Wolfiporia</taxon>
    </lineage>
</organism>
<dbReference type="Proteomes" id="UP000218811">
    <property type="component" value="Unassembled WGS sequence"/>
</dbReference>
<dbReference type="InterPro" id="IPR029058">
    <property type="entry name" value="AB_hydrolase_fold"/>
</dbReference>
<protein>
    <recommendedName>
        <fullName evidence="3">AB hydrolase-1 domain-containing protein</fullName>
    </recommendedName>
</protein>
<keyword evidence="2" id="KW-1185">Reference proteome</keyword>
<evidence type="ECO:0000313" key="2">
    <source>
        <dbReference type="Proteomes" id="UP000218811"/>
    </source>
</evidence>
<dbReference type="OrthoDB" id="3466517at2759"/>
<sequence>MPLGSINQDGAALYYEDTGAPGGTEPYITIILVHGTMFHSAVFRPMIPYAVSPNLRLVMLNLRDYHRSTLYTPAELQALSSSDRKRQAAAIAARGLELAEFCRWFIETEHIPPIAKSSEFDGALSGGLSVLGWSSGNCQTFPLVAHADKVPPETNALLNTYLRNLIVYDMSEIALGMSPPDDLDCGPFRDDSLSPAERVAAFPAWVSAYFTQAIIGPDEDADSPCFASMLIPRVAMHLHDPDRQWVPTVLRMSSETLAQISDDDVMERSQMFIQHADPSIYTENVRRVLFGISDSNGETTFPLSGVKIRVLWCDMSLGHCIFAAFKMKHLLSEHHKTGQPVRDVQFYRVEKVNHFAHWDDPERFTRLLAEVV</sequence>
<accession>A0A2H3JIP2</accession>
<dbReference type="AlphaFoldDB" id="A0A2H3JIP2"/>
<dbReference type="OMA" id="LRIEYLC"/>
<dbReference type="SUPFAM" id="SSF53474">
    <property type="entry name" value="alpha/beta-Hydrolases"/>
    <property type="match status" value="1"/>
</dbReference>
<evidence type="ECO:0008006" key="3">
    <source>
        <dbReference type="Google" id="ProtNLM"/>
    </source>
</evidence>
<name>A0A2H3JIP2_WOLCO</name>